<dbReference type="Gene3D" id="3.30.428.10">
    <property type="entry name" value="HIT-like"/>
    <property type="match status" value="1"/>
</dbReference>
<dbReference type="InterPro" id="IPR036265">
    <property type="entry name" value="HIT-like_sf"/>
</dbReference>
<dbReference type="SUPFAM" id="SSF54197">
    <property type="entry name" value="HIT-like"/>
    <property type="match status" value="1"/>
</dbReference>
<protein>
    <submittedName>
        <fullName evidence="1">Uncharacterized protein</fullName>
    </submittedName>
</protein>
<sequence>MSRSENCELCSRPGGEPLWQDEHCRVVRVGGQEGADYPGFCRVIWRSHVREMTDLPAAERAHLMRVVFAVETALRELYRPHKINLASLGNLTPHVHWHVIPRWQDDRNFPAPIWAAQPKAAQDGQAAVTRPQVGTETLRTHLLAALANA</sequence>
<name>A0A656Z9Q6_9PROT</name>
<dbReference type="EMBL" id="LFZK01000001">
    <property type="protein sequence ID" value="KYC29056.1"/>
    <property type="molecule type" value="Genomic_DNA"/>
</dbReference>
<dbReference type="Pfam" id="PF01230">
    <property type="entry name" value="HIT"/>
    <property type="match status" value="1"/>
</dbReference>
<dbReference type="PIRSF" id="PIRSF000714">
    <property type="entry name" value="HIT"/>
    <property type="match status" value="1"/>
</dbReference>
<evidence type="ECO:0000313" key="2">
    <source>
        <dbReference type="Proteomes" id="UP000243416"/>
    </source>
</evidence>
<comment type="caution">
    <text evidence="1">The sequence shown here is derived from an EMBL/GenBank/DDBJ whole genome shotgun (WGS) entry which is preliminary data.</text>
</comment>
<dbReference type="AlphaFoldDB" id="A0A656Z9Q6"/>
<dbReference type="Proteomes" id="UP000243416">
    <property type="component" value="Unassembled WGS sequence"/>
</dbReference>
<proteinExistence type="predicted"/>
<dbReference type="OrthoDB" id="9799145at2"/>
<dbReference type="PROSITE" id="PS51084">
    <property type="entry name" value="HIT_2"/>
    <property type="match status" value="1"/>
</dbReference>
<accession>A0A656Z9Q6</accession>
<dbReference type="InterPro" id="IPR026026">
    <property type="entry name" value="HIT_Hint"/>
</dbReference>
<keyword evidence="2" id="KW-1185">Reference proteome</keyword>
<dbReference type="InterPro" id="IPR011146">
    <property type="entry name" value="HIT-like"/>
</dbReference>
<reference evidence="1 2" key="1">
    <citation type="journal article" date="2016" name="ISME J.">
        <title>Integrated multi-omics analyses reveal the biochemical mechanisms and phylogenetic relevance of anaerobic androgen biodegradation in the environment.</title>
        <authorList>
            <person name="Yang F.C."/>
            <person name="Chen Y.L."/>
            <person name="Tang S.L."/>
            <person name="Yu C.P."/>
            <person name="Wang P.H."/>
            <person name="Ismail W."/>
            <person name="Wang C.H."/>
            <person name="Ding J.Y."/>
            <person name="Yang C.Y."/>
            <person name="Yang C.Y."/>
            <person name="Chiang Y.R."/>
        </authorList>
    </citation>
    <scope>NUCLEOTIDE SEQUENCE [LARGE SCALE GENOMIC DNA]</scope>
    <source>
        <strain evidence="1 2">DSM 13999</strain>
    </source>
</reference>
<evidence type="ECO:0000313" key="1">
    <source>
        <dbReference type="EMBL" id="KYC29056.1"/>
    </source>
</evidence>
<organism evidence="1 2">
    <name type="scientific">Sterolibacterium denitrificans</name>
    <dbReference type="NCBI Taxonomy" id="157592"/>
    <lineage>
        <taxon>Bacteria</taxon>
        <taxon>Pseudomonadati</taxon>
        <taxon>Pseudomonadota</taxon>
        <taxon>Betaproteobacteria</taxon>
        <taxon>Nitrosomonadales</taxon>
        <taxon>Sterolibacteriaceae</taxon>
        <taxon>Sterolibacterium</taxon>
    </lineage>
</organism>
<dbReference type="RefSeq" id="WP_067169173.1">
    <property type="nucleotide sequence ID" value="NZ_LFZK01000001.1"/>
</dbReference>
<gene>
    <name evidence="1" type="ORF">ACY05_00215</name>
</gene>
<dbReference type="GO" id="GO:0003824">
    <property type="term" value="F:catalytic activity"/>
    <property type="evidence" value="ECO:0007669"/>
    <property type="project" value="InterPro"/>
</dbReference>